<dbReference type="SMART" id="SM00382">
    <property type="entry name" value="AAA"/>
    <property type="match status" value="1"/>
</dbReference>
<keyword evidence="13 15" id="KW-0472">Membrane</keyword>
<dbReference type="Gene3D" id="3.40.50.300">
    <property type="entry name" value="P-loop containing nucleotide triphosphate hydrolases"/>
    <property type="match status" value="1"/>
</dbReference>
<feature type="domain" description="AAA+ ATPase" evidence="18">
    <location>
        <begin position="239"/>
        <end position="378"/>
    </location>
</feature>
<dbReference type="Pfam" id="PF06480">
    <property type="entry name" value="FtsH_ext"/>
    <property type="match status" value="1"/>
</dbReference>
<accession>A0A431V0Z3</accession>
<dbReference type="InterPro" id="IPR041569">
    <property type="entry name" value="AAA_lid_3"/>
</dbReference>
<dbReference type="SUPFAM" id="SSF140990">
    <property type="entry name" value="FtsH protease domain-like"/>
    <property type="match status" value="1"/>
</dbReference>
<evidence type="ECO:0000313" key="20">
    <source>
        <dbReference type="Proteomes" id="UP000267400"/>
    </source>
</evidence>
<dbReference type="Pfam" id="PF17862">
    <property type="entry name" value="AAA_lid_3"/>
    <property type="match status" value="1"/>
</dbReference>
<dbReference type="GO" id="GO:0004222">
    <property type="term" value="F:metalloendopeptidase activity"/>
    <property type="evidence" value="ECO:0007669"/>
    <property type="project" value="InterPro"/>
</dbReference>
<dbReference type="FunFam" id="1.10.8.60:FF:000001">
    <property type="entry name" value="ATP-dependent zinc metalloprotease FtsH"/>
    <property type="match status" value="1"/>
</dbReference>
<dbReference type="GO" id="GO:0004176">
    <property type="term" value="F:ATP-dependent peptidase activity"/>
    <property type="evidence" value="ECO:0007669"/>
    <property type="project" value="InterPro"/>
</dbReference>
<proteinExistence type="inferred from homology"/>
<feature type="region of interest" description="Disordered" evidence="17">
    <location>
        <begin position="649"/>
        <end position="675"/>
    </location>
</feature>
<gene>
    <name evidence="15" type="primary">ftsH</name>
    <name evidence="19" type="ORF">EKG36_14510</name>
</gene>
<keyword evidence="20" id="KW-1185">Reference proteome</keyword>
<keyword evidence="11 15" id="KW-1133">Transmembrane helix</keyword>
<evidence type="ECO:0000256" key="11">
    <source>
        <dbReference type="ARBA" id="ARBA00022989"/>
    </source>
</evidence>
<evidence type="ECO:0000256" key="2">
    <source>
        <dbReference type="ARBA" id="ARBA00010044"/>
    </source>
</evidence>
<sequence>MSPRGAILLWPDETSMARPDPTPESPQDRQPKGGGRLPPGSPQRQQWLMFLWMAIAILLVANFMEASRQPGRVEMTYTEFLEAVEQGQVETVTLRGQSVEGTFTERARTQRDLDAGEGFHTTRPTVEGRQLLDRLQANEVEIVARSDEVSWWQRMLMLVVPWILLLALLFWFWNRMQQRLMSGGGPFGIGQSRAHQFRAEESEVRMEDVAGSENAKRDIFEVVDFLKQPERYRALGAKVPHGLLMMGPPGTGKTLMAKAVAGEAGVPFFSISGSEFIEMFVGVGAARVRDLFKKAKEQAPSVIFIDELDSIGRARGTGMGGGHDEREQTLNQILAEMDGFEPHHSVVVLSATNRPDVLDPALLRPGRFDRKIVLEMPHRQAREAILKVHTRDIPLADDVDLARLAAITTGFSGADLANLANEAALLAGRRELEIVDWACFSNARDRVLLGEAKDVALSEDERHRVAYHESGHALLAYLLPHADPLEKVTVLPRGQALGVTAQVPAEDRFTYGEAYLCDRLTVMYGGRLAEAIVFGEVSSGAQDDLDQATQLARRMVARWGMSERVGPVVFTQSHEHVFLGKEIAQAREHSEETASLVDAEIRRLLTDVEARGRELLERHREALDALAEALERRETLEFEEIHALLEAHLPGAAPERQERQERRGVPAAKDRGRPG</sequence>
<comment type="cofactor">
    <cofactor evidence="15">
        <name>Zn(2+)</name>
        <dbReference type="ChEBI" id="CHEBI:29105"/>
    </cofactor>
    <text evidence="15">Binds 1 zinc ion per subunit.</text>
</comment>
<dbReference type="GO" id="GO:0008270">
    <property type="term" value="F:zinc ion binding"/>
    <property type="evidence" value="ECO:0007669"/>
    <property type="project" value="UniProtKB-UniRule"/>
</dbReference>
<dbReference type="AlphaFoldDB" id="A0A431V0Z3"/>
<dbReference type="HAMAP" id="MF_01458">
    <property type="entry name" value="FtsH"/>
    <property type="match status" value="1"/>
</dbReference>
<organism evidence="19 20">
    <name type="scientific">Halomonas nitroreducens</name>
    <dbReference type="NCBI Taxonomy" id="447425"/>
    <lineage>
        <taxon>Bacteria</taxon>
        <taxon>Pseudomonadati</taxon>
        <taxon>Pseudomonadota</taxon>
        <taxon>Gammaproteobacteria</taxon>
        <taxon>Oceanospirillales</taxon>
        <taxon>Halomonadaceae</taxon>
        <taxon>Halomonas</taxon>
    </lineage>
</organism>
<dbReference type="EMBL" id="RXNS01000014">
    <property type="protein sequence ID" value="RTR01163.1"/>
    <property type="molecule type" value="Genomic_DNA"/>
</dbReference>
<dbReference type="GO" id="GO:0016887">
    <property type="term" value="F:ATP hydrolysis activity"/>
    <property type="evidence" value="ECO:0007669"/>
    <property type="project" value="UniProtKB-UniRule"/>
</dbReference>
<comment type="similarity">
    <text evidence="2 15">In the C-terminal section; belongs to the peptidase M41 family.</text>
</comment>
<dbReference type="InterPro" id="IPR037219">
    <property type="entry name" value="Peptidase_M41-like"/>
</dbReference>
<evidence type="ECO:0000256" key="13">
    <source>
        <dbReference type="ARBA" id="ARBA00023136"/>
    </source>
</evidence>
<keyword evidence="5 15" id="KW-0812">Transmembrane</keyword>
<feature type="region of interest" description="Disordered" evidence="17">
    <location>
        <begin position="1"/>
        <end position="41"/>
    </location>
</feature>
<name>A0A431V0Z3_9GAMM</name>
<evidence type="ECO:0000256" key="15">
    <source>
        <dbReference type="HAMAP-Rule" id="MF_01458"/>
    </source>
</evidence>
<evidence type="ECO:0000256" key="7">
    <source>
        <dbReference type="ARBA" id="ARBA00022741"/>
    </source>
</evidence>
<comment type="function">
    <text evidence="15">Acts as a processive, ATP-dependent zinc metallopeptidase for both cytoplasmic and membrane proteins. Plays a role in the quality control of integral membrane proteins.</text>
</comment>
<keyword evidence="3 15" id="KW-1003">Cell membrane</keyword>
<dbReference type="InterPro" id="IPR003960">
    <property type="entry name" value="ATPase_AAA_CS"/>
</dbReference>
<feature type="binding site" evidence="15">
    <location>
        <position position="468"/>
    </location>
    <ligand>
        <name>Zn(2+)</name>
        <dbReference type="ChEBI" id="CHEBI:29105"/>
        <note>catalytic</note>
    </ligand>
</feature>
<feature type="active site" evidence="15">
    <location>
        <position position="469"/>
    </location>
</feature>
<evidence type="ECO:0000256" key="8">
    <source>
        <dbReference type="ARBA" id="ARBA00022801"/>
    </source>
</evidence>
<comment type="subcellular location">
    <subcellularLocation>
        <location evidence="15">Cell membrane</location>
        <topology evidence="15">Multi-pass membrane protein</topology>
        <orientation evidence="15">Cytoplasmic side</orientation>
    </subcellularLocation>
    <subcellularLocation>
        <location evidence="1">Membrane</location>
    </subcellularLocation>
</comment>
<dbReference type="InterPro" id="IPR005936">
    <property type="entry name" value="FtsH"/>
</dbReference>
<dbReference type="InterPro" id="IPR003593">
    <property type="entry name" value="AAA+_ATPase"/>
</dbReference>
<comment type="caution">
    <text evidence="19">The sequence shown here is derived from an EMBL/GenBank/DDBJ whole genome shotgun (WGS) entry which is preliminary data.</text>
</comment>
<dbReference type="InterPro" id="IPR027417">
    <property type="entry name" value="P-loop_NTPase"/>
</dbReference>
<dbReference type="Pfam" id="PF00004">
    <property type="entry name" value="AAA"/>
    <property type="match status" value="1"/>
</dbReference>
<feature type="transmembrane region" description="Helical" evidence="15">
    <location>
        <begin position="155"/>
        <end position="173"/>
    </location>
</feature>
<dbReference type="OrthoDB" id="9809379at2"/>
<feature type="binding site" evidence="15">
    <location>
        <position position="472"/>
    </location>
    <ligand>
        <name>Zn(2+)</name>
        <dbReference type="ChEBI" id="CHEBI:29105"/>
        <note>catalytic</note>
    </ligand>
</feature>
<dbReference type="GO" id="GO:0006508">
    <property type="term" value="P:proteolysis"/>
    <property type="evidence" value="ECO:0007669"/>
    <property type="project" value="UniProtKB-KW"/>
</dbReference>
<feature type="binding site" evidence="15">
    <location>
        <begin position="247"/>
        <end position="254"/>
    </location>
    <ligand>
        <name>ATP</name>
        <dbReference type="ChEBI" id="CHEBI:30616"/>
    </ligand>
</feature>
<dbReference type="GO" id="GO:0030163">
    <property type="term" value="P:protein catabolic process"/>
    <property type="evidence" value="ECO:0007669"/>
    <property type="project" value="UniProtKB-UniRule"/>
</dbReference>
<dbReference type="SUPFAM" id="SSF52540">
    <property type="entry name" value="P-loop containing nucleoside triphosphate hydrolases"/>
    <property type="match status" value="1"/>
</dbReference>
<dbReference type="PANTHER" id="PTHR23076">
    <property type="entry name" value="METALLOPROTEASE M41 FTSH"/>
    <property type="match status" value="1"/>
</dbReference>
<comment type="subunit">
    <text evidence="15">Homohexamer.</text>
</comment>
<dbReference type="FunFam" id="3.40.50.300:FF:000001">
    <property type="entry name" value="ATP-dependent zinc metalloprotease FtsH"/>
    <property type="match status" value="1"/>
</dbReference>
<evidence type="ECO:0000256" key="9">
    <source>
        <dbReference type="ARBA" id="ARBA00022833"/>
    </source>
</evidence>
<dbReference type="Gene3D" id="3.30.720.210">
    <property type="match status" value="1"/>
</dbReference>
<evidence type="ECO:0000256" key="1">
    <source>
        <dbReference type="ARBA" id="ARBA00004370"/>
    </source>
</evidence>
<dbReference type="GO" id="GO:0005886">
    <property type="term" value="C:plasma membrane"/>
    <property type="evidence" value="ECO:0007669"/>
    <property type="project" value="UniProtKB-SubCell"/>
</dbReference>
<keyword evidence="6 15" id="KW-0479">Metal-binding</keyword>
<evidence type="ECO:0000313" key="19">
    <source>
        <dbReference type="EMBL" id="RTR01163.1"/>
    </source>
</evidence>
<keyword evidence="10 15" id="KW-0067">ATP-binding</keyword>
<dbReference type="EC" id="3.4.24.-" evidence="15"/>
<comment type="similarity">
    <text evidence="16">Belongs to the AAA ATPase family.</text>
</comment>
<dbReference type="InterPro" id="IPR000642">
    <property type="entry name" value="Peptidase_M41"/>
</dbReference>
<dbReference type="PROSITE" id="PS00674">
    <property type="entry name" value="AAA"/>
    <property type="match status" value="1"/>
</dbReference>
<evidence type="ECO:0000259" key="18">
    <source>
        <dbReference type="SMART" id="SM00382"/>
    </source>
</evidence>
<keyword evidence="9 15" id="KW-0862">Zinc</keyword>
<dbReference type="InterPro" id="IPR003959">
    <property type="entry name" value="ATPase_AAA_core"/>
</dbReference>
<reference evidence="19 20" key="1">
    <citation type="submission" date="2018-12" db="EMBL/GenBank/DDBJ databases">
        <authorList>
            <person name="Yu L."/>
        </authorList>
    </citation>
    <scope>NUCLEOTIDE SEQUENCE [LARGE SCALE GENOMIC DNA]</scope>
    <source>
        <strain evidence="19 20">11S</strain>
    </source>
</reference>
<evidence type="ECO:0000256" key="17">
    <source>
        <dbReference type="SAM" id="MobiDB-lite"/>
    </source>
</evidence>
<comment type="similarity">
    <text evidence="14 15">In the central section; belongs to the AAA ATPase family.</text>
</comment>
<dbReference type="InterPro" id="IPR011546">
    <property type="entry name" value="Pept_M41_FtsH_extracell"/>
</dbReference>
<protein>
    <recommendedName>
        <fullName evidence="15">ATP-dependent zinc metalloprotease FtsH</fullName>
        <ecNumber evidence="15">3.4.24.-</ecNumber>
    </recommendedName>
</protein>
<evidence type="ECO:0000256" key="10">
    <source>
        <dbReference type="ARBA" id="ARBA00022840"/>
    </source>
</evidence>
<dbReference type="Gene3D" id="1.20.58.760">
    <property type="entry name" value="Peptidase M41"/>
    <property type="match status" value="1"/>
</dbReference>
<dbReference type="CDD" id="cd19501">
    <property type="entry name" value="RecA-like_FtsH"/>
    <property type="match status" value="1"/>
</dbReference>
<evidence type="ECO:0000256" key="12">
    <source>
        <dbReference type="ARBA" id="ARBA00023049"/>
    </source>
</evidence>
<dbReference type="GO" id="GO:0005524">
    <property type="term" value="F:ATP binding"/>
    <property type="evidence" value="ECO:0007669"/>
    <property type="project" value="UniProtKB-UniRule"/>
</dbReference>
<evidence type="ECO:0000256" key="6">
    <source>
        <dbReference type="ARBA" id="ARBA00022723"/>
    </source>
</evidence>
<evidence type="ECO:0000256" key="14">
    <source>
        <dbReference type="ARBA" id="ARBA00061570"/>
    </source>
</evidence>
<evidence type="ECO:0000256" key="5">
    <source>
        <dbReference type="ARBA" id="ARBA00022692"/>
    </source>
</evidence>
<evidence type="ECO:0000256" key="3">
    <source>
        <dbReference type="ARBA" id="ARBA00022475"/>
    </source>
</evidence>
<evidence type="ECO:0000256" key="16">
    <source>
        <dbReference type="RuleBase" id="RU003651"/>
    </source>
</evidence>
<feature type="binding site" evidence="15">
    <location>
        <position position="544"/>
    </location>
    <ligand>
        <name>Zn(2+)</name>
        <dbReference type="ChEBI" id="CHEBI:29105"/>
        <note>catalytic</note>
    </ligand>
</feature>
<feature type="compositionally biased region" description="Basic and acidic residues" evidence="17">
    <location>
        <begin position="655"/>
        <end position="675"/>
    </location>
</feature>
<keyword evidence="8 15" id="KW-0378">Hydrolase</keyword>
<dbReference type="FunFam" id="1.20.58.760:FF:000001">
    <property type="entry name" value="ATP-dependent zinc metalloprotease FtsH"/>
    <property type="match status" value="1"/>
</dbReference>
<dbReference type="Proteomes" id="UP000267400">
    <property type="component" value="Unassembled WGS sequence"/>
</dbReference>
<evidence type="ECO:0000256" key="4">
    <source>
        <dbReference type="ARBA" id="ARBA00022670"/>
    </source>
</evidence>
<dbReference type="Pfam" id="PF01434">
    <property type="entry name" value="Peptidase_M41"/>
    <property type="match status" value="1"/>
</dbReference>
<keyword evidence="12 15" id="KW-0482">Metalloprotease</keyword>
<keyword evidence="7 15" id="KW-0547">Nucleotide-binding</keyword>
<dbReference type="PANTHER" id="PTHR23076:SF97">
    <property type="entry name" value="ATP-DEPENDENT ZINC METALLOPROTEASE YME1L1"/>
    <property type="match status" value="1"/>
</dbReference>
<feature type="transmembrane region" description="Helical" evidence="15">
    <location>
        <begin position="47"/>
        <end position="64"/>
    </location>
</feature>
<dbReference type="NCBIfam" id="TIGR01241">
    <property type="entry name" value="FtsH_fam"/>
    <property type="match status" value="1"/>
</dbReference>
<keyword evidence="4 15" id="KW-0645">Protease</keyword>
<dbReference type="Gene3D" id="1.10.8.60">
    <property type="match status" value="1"/>
</dbReference>